<keyword evidence="1" id="KW-0732">Signal</keyword>
<protein>
    <recommendedName>
        <fullName evidence="4">DUF4864 domain-containing protein</fullName>
    </recommendedName>
</protein>
<dbReference type="AlphaFoldDB" id="W4LPE8"/>
<evidence type="ECO:0000313" key="2">
    <source>
        <dbReference type="EMBL" id="ETW99744.1"/>
    </source>
</evidence>
<comment type="caution">
    <text evidence="2">The sequence shown here is derived from an EMBL/GenBank/DDBJ whole genome shotgun (WGS) entry which is preliminary data.</text>
</comment>
<dbReference type="Pfam" id="PF16156">
    <property type="entry name" value="DUF4864"/>
    <property type="match status" value="1"/>
</dbReference>
<dbReference type="InterPro" id="IPR032347">
    <property type="entry name" value="DUF4864"/>
</dbReference>
<evidence type="ECO:0000313" key="3">
    <source>
        <dbReference type="Proteomes" id="UP000019140"/>
    </source>
</evidence>
<sequence>MRWFYAVCMGWCLLPLWTQAQDLTANDRVAIRTVIEQQIEAFRRDDAAAAFSYASAAIQQQFETPERFMRMVKTAYQPVYRPRRVVFQEIDETASVPIQPVLLVGPDGVPVIALYPMRQETDGVWRIDGCYLKAIKQERL</sequence>
<dbReference type="Proteomes" id="UP000019140">
    <property type="component" value="Unassembled WGS sequence"/>
</dbReference>
<keyword evidence="3" id="KW-1185">Reference proteome</keyword>
<evidence type="ECO:0000256" key="1">
    <source>
        <dbReference type="SAM" id="SignalP"/>
    </source>
</evidence>
<feature type="chain" id="PRO_5004844616" description="DUF4864 domain-containing protein" evidence="1">
    <location>
        <begin position="21"/>
        <end position="140"/>
    </location>
</feature>
<name>W4LPE8_9BACT</name>
<dbReference type="HOGENOM" id="CLU_137911_1_0_7"/>
<proteinExistence type="predicted"/>
<accession>W4LPE8</accession>
<gene>
    <name evidence="2" type="ORF">ETSY2_40290</name>
</gene>
<organism evidence="2 3">
    <name type="scientific">Candidatus Entotheonella gemina</name>
    <dbReference type="NCBI Taxonomy" id="1429439"/>
    <lineage>
        <taxon>Bacteria</taxon>
        <taxon>Pseudomonadati</taxon>
        <taxon>Nitrospinota/Tectimicrobiota group</taxon>
        <taxon>Candidatus Tectimicrobiota</taxon>
        <taxon>Candidatus Entotheonellia</taxon>
        <taxon>Candidatus Entotheonellales</taxon>
        <taxon>Candidatus Entotheonellaceae</taxon>
        <taxon>Candidatus Entotheonella</taxon>
    </lineage>
</organism>
<evidence type="ECO:0008006" key="4">
    <source>
        <dbReference type="Google" id="ProtNLM"/>
    </source>
</evidence>
<dbReference type="EMBL" id="AZHX01001796">
    <property type="protein sequence ID" value="ETW99744.1"/>
    <property type="molecule type" value="Genomic_DNA"/>
</dbReference>
<reference evidence="2 3" key="1">
    <citation type="journal article" date="2014" name="Nature">
        <title>An environmental bacterial taxon with a large and distinct metabolic repertoire.</title>
        <authorList>
            <person name="Wilson M.C."/>
            <person name="Mori T."/>
            <person name="Ruckert C."/>
            <person name="Uria A.R."/>
            <person name="Helf M.J."/>
            <person name="Takada K."/>
            <person name="Gernert C."/>
            <person name="Steffens U.A."/>
            <person name="Heycke N."/>
            <person name="Schmitt S."/>
            <person name="Rinke C."/>
            <person name="Helfrich E.J."/>
            <person name="Brachmann A.O."/>
            <person name="Gurgui C."/>
            <person name="Wakimoto T."/>
            <person name="Kracht M."/>
            <person name="Crusemann M."/>
            <person name="Hentschel U."/>
            <person name="Abe I."/>
            <person name="Matsunaga S."/>
            <person name="Kalinowski J."/>
            <person name="Takeyama H."/>
            <person name="Piel J."/>
        </authorList>
    </citation>
    <scope>NUCLEOTIDE SEQUENCE [LARGE SCALE GENOMIC DNA]</scope>
    <source>
        <strain evidence="3">TSY2</strain>
    </source>
</reference>
<feature type="signal peptide" evidence="1">
    <location>
        <begin position="1"/>
        <end position="20"/>
    </location>
</feature>